<comment type="caution">
    <text evidence="1">The sequence shown here is derived from an EMBL/GenBank/DDBJ whole genome shotgun (WGS) entry which is preliminary data.</text>
</comment>
<keyword evidence="2" id="KW-1185">Reference proteome</keyword>
<reference evidence="1 2" key="1">
    <citation type="submission" date="2024-08" db="EMBL/GenBank/DDBJ databases">
        <authorList>
            <person name="Wei W."/>
        </authorList>
    </citation>
    <scope>NUCLEOTIDE SEQUENCE [LARGE SCALE GENOMIC DNA]</scope>
    <source>
        <strain evidence="1 2">XU2</strain>
    </source>
</reference>
<evidence type="ECO:0000313" key="1">
    <source>
        <dbReference type="EMBL" id="MFA1771169.1"/>
    </source>
</evidence>
<sequence>MGKSAVSNQFIQEQYKHIFQRLQQLPLLINSLIKVTNDNLKT</sequence>
<name>A0ABV4RHJ4_9BACT</name>
<proteinExistence type="predicted"/>
<dbReference type="Proteomes" id="UP001570846">
    <property type="component" value="Unassembled WGS sequence"/>
</dbReference>
<protein>
    <submittedName>
        <fullName evidence="1">Uncharacterized protein</fullName>
    </submittedName>
</protein>
<gene>
    <name evidence="1" type="ORF">ACD591_07690</name>
</gene>
<organism evidence="1 2">
    <name type="scientific">Rufibacter glacialis</name>
    <dbReference type="NCBI Taxonomy" id="1259555"/>
    <lineage>
        <taxon>Bacteria</taxon>
        <taxon>Pseudomonadati</taxon>
        <taxon>Bacteroidota</taxon>
        <taxon>Cytophagia</taxon>
        <taxon>Cytophagales</taxon>
        <taxon>Hymenobacteraceae</taxon>
        <taxon>Rufibacter</taxon>
    </lineage>
</organism>
<accession>A0ABV4RHJ4</accession>
<dbReference type="RefSeq" id="WP_262891196.1">
    <property type="nucleotide sequence ID" value="NZ_BMMG01000004.1"/>
</dbReference>
<evidence type="ECO:0000313" key="2">
    <source>
        <dbReference type="Proteomes" id="UP001570846"/>
    </source>
</evidence>
<dbReference type="EMBL" id="JBGOGF010000003">
    <property type="protein sequence ID" value="MFA1771169.1"/>
    <property type="molecule type" value="Genomic_DNA"/>
</dbReference>